<name>A0AAE8A0C4_PHOVU</name>
<evidence type="ECO:0000313" key="1">
    <source>
        <dbReference type="EMBL" id="RGW49462.1"/>
    </source>
</evidence>
<accession>A0AAE8A0C4</accession>
<sequence length="32" mass="3527">MSLSLSSCDRFSFHSSSSTDQLLLIVTSYNSI</sequence>
<organism evidence="1 2">
    <name type="scientific">Phocaeicola vulgatus</name>
    <name type="common">Bacteroides vulgatus</name>
    <dbReference type="NCBI Taxonomy" id="821"/>
    <lineage>
        <taxon>Bacteria</taxon>
        <taxon>Pseudomonadati</taxon>
        <taxon>Bacteroidota</taxon>
        <taxon>Bacteroidia</taxon>
        <taxon>Bacteroidales</taxon>
        <taxon>Bacteroidaceae</taxon>
        <taxon>Phocaeicola</taxon>
    </lineage>
</organism>
<evidence type="ECO:0000313" key="2">
    <source>
        <dbReference type="Proteomes" id="UP000285469"/>
    </source>
</evidence>
<proteinExistence type="predicted"/>
<protein>
    <submittedName>
        <fullName evidence="1">Uncharacterized protein</fullName>
    </submittedName>
</protein>
<dbReference type="EMBL" id="QSAI01000006">
    <property type="protein sequence ID" value="RGW49462.1"/>
    <property type="molecule type" value="Genomic_DNA"/>
</dbReference>
<dbReference type="AlphaFoldDB" id="A0AAE8A0C4"/>
<gene>
    <name evidence="1" type="ORF">DWV70_04505</name>
</gene>
<comment type="caution">
    <text evidence="1">The sequence shown here is derived from an EMBL/GenBank/DDBJ whole genome shotgun (WGS) entry which is preliminary data.</text>
</comment>
<reference evidence="1 2" key="1">
    <citation type="submission" date="2018-08" db="EMBL/GenBank/DDBJ databases">
        <title>A genome reference for cultivated species of the human gut microbiota.</title>
        <authorList>
            <person name="Zou Y."/>
            <person name="Xue W."/>
            <person name="Luo G."/>
        </authorList>
    </citation>
    <scope>NUCLEOTIDE SEQUENCE [LARGE SCALE GENOMIC DNA]</scope>
    <source>
        <strain evidence="1 2">AF12-25</strain>
    </source>
</reference>
<dbReference type="Proteomes" id="UP000285469">
    <property type="component" value="Unassembled WGS sequence"/>
</dbReference>